<name>A0A4U9HQ04_9ENTR</name>
<evidence type="ECO:0000313" key="2">
    <source>
        <dbReference type="EMBL" id="VTP66462.1"/>
    </source>
</evidence>
<dbReference type="EMBL" id="LR590464">
    <property type="protein sequence ID" value="VTP66462.1"/>
    <property type="molecule type" value="Genomic_DNA"/>
</dbReference>
<protein>
    <submittedName>
        <fullName evidence="2">Uncharacterized protein</fullName>
    </submittedName>
</protein>
<dbReference type="Proteomes" id="UP000310719">
    <property type="component" value="Chromosome"/>
</dbReference>
<reference evidence="2 3" key="1">
    <citation type="submission" date="2019-05" db="EMBL/GenBank/DDBJ databases">
        <authorList>
            <consortium name="Pathogen Informatics"/>
        </authorList>
    </citation>
    <scope>NUCLEOTIDE SEQUENCE [LARGE SCALE GENOMIC DNA]</scope>
    <source>
        <strain evidence="2 3">NCTC13032</strain>
    </source>
</reference>
<feature type="region of interest" description="Disordered" evidence="1">
    <location>
        <begin position="13"/>
        <end position="40"/>
    </location>
</feature>
<accession>A0A4U9HQ04</accession>
<evidence type="ECO:0000256" key="1">
    <source>
        <dbReference type="SAM" id="MobiDB-lite"/>
    </source>
</evidence>
<proteinExistence type="predicted"/>
<gene>
    <name evidence="2" type="ORF">NCTC13032_02543</name>
</gene>
<evidence type="ECO:0000313" key="3">
    <source>
        <dbReference type="Proteomes" id="UP000310719"/>
    </source>
</evidence>
<organism evidence="2 3">
    <name type="scientific">Leclercia adecarboxylata</name>
    <dbReference type="NCBI Taxonomy" id="83655"/>
    <lineage>
        <taxon>Bacteria</taxon>
        <taxon>Pseudomonadati</taxon>
        <taxon>Pseudomonadota</taxon>
        <taxon>Gammaproteobacteria</taxon>
        <taxon>Enterobacterales</taxon>
        <taxon>Enterobacteriaceae</taxon>
        <taxon>Leclercia</taxon>
    </lineage>
</organism>
<sequence>MALRFVSSLLGEKNPHKNIGTVGPLSIQGEGGGEGPERTE</sequence>
<dbReference type="AlphaFoldDB" id="A0A4U9HQ04"/>